<dbReference type="NCBIfam" id="TIGR03696">
    <property type="entry name" value="Rhs_assc_core"/>
    <property type="match status" value="1"/>
</dbReference>
<dbReference type="CDD" id="cd20743">
    <property type="entry name" value="FIX_RhsA-like"/>
    <property type="match status" value="1"/>
</dbReference>
<dbReference type="InterPro" id="IPR006530">
    <property type="entry name" value="YD"/>
</dbReference>
<dbReference type="Pfam" id="PF20148">
    <property type="entry name" value="DUF6531"/>
    <property type="match status" value="1"/>
</dbReference>
<dbReference type="InterPro" id="IPR045351">
    <property type="entry name" value="DUF6531"/>
</dbReference>
<dbReference type="InterPro" id="IPR056823">
    <property type="entry name" value="TEN-like_YD-shell"/>
</dbReference>
<evidence type="ECO:0000256" key="1">
    <source>
        <dbReference type="ARBA" id="ARBA00022737"/>
    </source>
</evidence>
<feature type="domain" description="Teneurin-like YD-shell" evidence="4">
    <location>
        <begin position="1095"/>
        <end position="1291"/>
    </location>
</feature>
<feature type="domain" description="DUF6531" evidence="3">
    <location>
        <begin position="352"/>
        <end position="429"/>
    </location>
</feature>
<evidence type="ECO:0000313" key="5">
    <source>
        <dbReference type="EMBL" id="MCS0582997.1"/>
    </source>
</evidence>
<evidence type="ECO:0000259" key="2">
    <source>
        <dbReference type="Pfam" id="PF03527"/>
    </source>
</evidence>
<protein>
    <submittedName>
        <fullName evidence="5">RHS domain-containing protein</fullName>
    </submittedName>
</protein>
<dbReference type="InterPro" id="IPR022385">
    <property type="entry name" value="Rhs_assc_core"/>
</dbReference>
<dbReference type="Proteomes" id="UP001204151">
    <property type="component" value="Unassembled WGS sequence"/>
</dbReference>
<organism evidence="5 6">
    <name type="scientific">Massilia pinisoli</name>
    <dbReference type="NCBI Taxonomy" id="1772194"/>
    <lineage>
        <taxon>Bacteria</taxon>
        <taxon>Pseudomonadati</taxon>
        <taxon>Pseudomonadota</taxon>
        <taxon>Betaproteobacteria</taxon>
        <taxon>Burkholderiales</taxon>
        <taxon>Oxalobacteraceae</taxon>
        <taxon>Telluria group</taxon>
        <taxon>Massilia</taxon>
    </lineage>
</organism>
<dbReference type="PRINTS" id="PR00394">
    <property type="entry name" value="RHSPROTEIN"/>
</dbReference>
<dbReference type="InterPro" id="IPR050708">
    <property type="entry name" value="T6SS_VgrG/RHS"/>
</dbReference>
<sequence length="1660" mass="184852">MTAPTQAPSKPAERVPEVAVAPLNTIDQQDIGAAAAAFDKWLRKISHDYVTLERLSTVAGSLPVIGNIMALIDAVMDVVGVVQKTIAKKEIEFLEWVSLGINLIGVVPVPLGMSAARMSLRPALHLVRQKLALGVKDLGTALIEVLIAHLNATLAGEIETFIDGAIGKLAGILDDCAHVADGIADDLIKILNRCIGKEPLFDVSSPAEVEDKLHDPRVKTAWRRMLGALGRQYKMTANYVVAAAASQLPQSAVAGVTGIVKHLTDFKPAFRGKLAALADEQAQMSIRWILMRMRDAVIKHKKRYPAMVPSAKGADHKKNKPGHELGVISRQSPAIGDANACKLCPAKGGTAHSISFATGAEAFTHTDFVLDAPLPIEWSRAYRSQLTAYDHSILGARWLTPYSTRIDVVGQGKPAGLLYHAADGRSHRYPWLDIGQRHYDPVEQITLTRMSITLLTLDFGKPLPEGEASPWRETYELADTVRAKAADLGKAHFRLIALHARDGAALGLRYDHVVANGPYAGEEVLSDIISKQGETTVAQVGTQIDLDTGCIRALWEIKDGKLVRQLAAYDYDDHGDLIRAQDENAAAWHYQYDRHLVTRYTDRTGRGMNLAYDTSIDSGAHAKAIREWADDGSYDTRLEWDKNIRLTYVKDALGHETRYYYDIAGYTYRIVYPDELEEWLFRDDAKNVVRHVHADGTSEHHRYDAHGNLLTHTRADGSQVHFEYDGQHRVTGIRDGEGGTWMRDYNAQGHLVEETDPRGNKTEYAYDKAGRPVEVTDAKGGVKKLAYTPDGQLASYTDCSGHSSHWEYDDRKRLVKSIDAAGNVTRYRYTPLNAETVAQAHSEGGNHPGQLEAVIHPDGSEEHLRHDAEGRLLAHIDALQRTTAYRYTAAGLIAKRIDALGHGLHYRWDALGRLSALENENGSVYRFQYDPVGRLLQEQGFDGKSTEYRYDEANGVLAETAEAGVTTRLDFDAMGRLMQRRAAVPGQPEQIETFAYNANGQLAEAQNEHARLQWFYDAAGNLVREHQHYQGPFHPDKRTAVWHHHYDELNQRTGTIRPDGHRVEWLTYGAGHVHGLLIDGQDLVSFERDALYQETGRTQANGLMQTMKYDPAGRLIEQQLGAITQASQKDRDFYPDEYRPNIQVGMQAAILRRYHYDLSGQLTSLEDSRRGRIEYRYDPVGRLLAANSVLGRETFAFDPAGNIQAADDRTQQEPVTRRAPLPKLLDNLLKEYAGVSYRYDERGNLVERVQHGKRSEYEWDAFNRMTRATTSHGVSTFAYDPLGRRTVKHSRATEGTASRETTRTMYGWDGDALALESSVHRGYVASERTVHYVYERDSFVPLVQASRSGTLRLAPTTDVKALMVGNYGKYDITLDPLWNGEFEQEAEPFGKDEIAFYQCDHLGTPQELTDWEGKVAWSAQYRAWGQGKEAISEAARKAGMRNPIRFQGQYFDEETGLHYNRYRYYDPDCARYITTDPIGLLGGMNAYQYAPNPTSWIDPLGLRSKNKKAACPACSGTPCGGTRNPSRGAAGFQSSDAYPNKDRWSNVILPKGTTVYTLYPYGTKPGGFFADASTLAASKKSVNAYHEATQVGHSGKNSKQFQYGPRQRVQAFTLKEDLCVGKAYAIANDQYGSGGGTQYYVATRDRMNMEKGPIMELTSP</sequence>
<dbReference type="Pfam" id="PF05593">
    <property type="entry name" value="RHS_repeat"/>
    <property type="match status" value="5"/>
</dbReference>
<dbReference type="PANTHER" id="PTHR32305:SF15">
    <property type="entry name" value="PROTEIN RHSA-RELATED"/>
    <property type="match status" value="1"/>
</dbReference>
<accession>A0ABT1ZSV2</accession>
<comment type="caution">
    <text evidence="5">The sequence shown here is derived from an EMBL/GenBank/DDBJ whole genome shotgun (WGS) entry which is preliminary data.</text>
</comment>
<dbReference type="Pfam" id="PF25023">
    <property type="entry name" value="TEN_YD-shell"/>
    <property type="match status" value="1"/>
</dbReference>
<dbReference type="EMBL" id="JANUGW010000010">
    <property type="protein sequence ID" value="MCS0582997.1"/>
    <property type="molecule type" value="Genomic_DNA"/>
</dbReference>
<keyword evidence="1" id="KW-0677">Repeat</keyword>
<dbReference type="InterPro" id="IPR031325">
    <property type="entry name" value="RHS_repeat"/>
</dbReference>
<name>A0ABT1ZSV2_9BURK</name>
<dbReference type="PANTHER" id="PTHR32305">
    <property type="match status" value="1"/>
</dbReference>
<gene>
    <name evidence="5" type="ORF">NX784_15520</name>
</gene>
<proteinExistence type="predicted"/>
<dbReference type="Gene3D" id="2.180.10.10">
    <property type="entry name" value="RHS repeat-associated core"/>
    <property type="match status" value="3"/>
</dbReference>
<evidence type="ECO:0000259" key="4">
    <source>
        <dbReference type="Pfam" id="PF25023"/>
    </source>
</evidence>
<evidence type="ECO:0000313" key="6">
    <source>
        <dbReference type="Proteomes" id="UP001204151"/>
    </source>
</evidence>
<reference evidence="5 6" key="1">
    <citation type="submission" date="2022-08" db="EMBL/GenBank/DDBJ databases">
        <title>Reclassification of Massilia species as members of the genera Telluria, Duganella, Pseudoduganella, Mokoshia gen. nov. and Zemynaea gen. nov. using orthogonal and non-orthogonal genome-based approaches.</title>
        <authorList>
            <person name="Bowman J.P."/>
        </authorList>
    </citation>
    <scope>NUCLEOTIDE SEQUENCE [LARGE SCALE GENOMIC DNA]</scope>
    <source>
        <strain evidence="5 6">JCM 31316</strain>
    </source>
</reference>
<dbReference type="Pfam" id="PF03527">
    <property type="entry name" value="RHS"/>
    <property type="match status" value="1"/>
</dbReference>
<dbReference type="RefSeq" id="WP_258817584.1">
    <property type="nucleotide sequence ID" value="NZ_JANUGW010000010.1"/>
</dbReference>
<dbReference type="NCBIfam" id="TIGR01643">
    <property type="entry name" value="YD_repeat_2x"/>
    <property type="match status" value="8"/>
</dbReference>
<evidence type="ECO:0000259" key="3">
    <source>
        <dbReference type="Pfam" id="PF20148"/>
    </source>
</evidence>
<dbReference type="SUPFAM" id="SSF82171">
    <property type="entry name" value="DPP6 N-terminal domain-like"/>
    <property type="match status" value="1"/>
</dbReference>
<dbReference type="InterPro" id="IPR001826">
    <property type="entry name" value="RHS"/>
</dbReference>
<feature type="domain" description="RHS protein conserved region" evidence="2">
    <location>
        <begin position="1394"/>
        <end position="1426"/>
    </location>
</feature>
<keyword evidence="6" id="KW-1185">Reference proteome</keyword>